<dbReference type="InterPro" id="IPR050343">
    <property type="entry name" value="RsuA_PseudoU_synthase"/>
</dbReference>
<evidence type="ECO:0000259" key="6">
    <source>
        <dbReference type="SMART" id="SM00363"/>
    </source>
</evidence>
<evidence type="ECO:0000313" key="7">
    <source>
        <dbReference type="EMBL" id="EHO16515.1"/>
    </source>
</evidence>
<dbReference type="InterPro" id="IPR006145">
    <property type="entry name" value="PsdUridine_synth_RsuA/RluA"/>
</dbReference>
<dbReference type="PROSITE" id="PS50889">
    <property type="entry name" value="S4"/>
    <property type="match status" value="1"/>
</dbReference>
<reference evidence="7 8" key="1">
    <citation type="submission" date="2011-10" db="EMBL/GenBank/DDBJ databases">
        <title>The Genome Sequence of Lachnospiraceae bacterium ACC2.</title>
        <authorList>
            <consortium name="The Broad Institute Genome Sequencing Platform"/>
            <person name="Earl A."/>
            <person name="Ward D."/>
            <person name="Feldgarden M."/>
            <person name="Gevers D."/>
            <person name="Sizova M."/>
            <person name="Hazen A."/>
            <person name="Epstein S."/>
            <person name="Young S.K."/>
            <person name="Zeng Q."/>
            <person name="Gargeya S."/>
            <person name="Fitzgerald M."/>
            <person name="Haas B."/>
            <person name="Abouelleil A."/>
            <person name="Alvarado L."/>
            <person name="Arachchi H.M."/>
            <person name="Berlin A."/>
            <person name="Brown A."/>
            <person name="Chapman S.B."/>
            <person name="Chen Z."/>
            <person name="Dunbar C."/>
            <person name="Freedman E."/>
            <person name="Gearin G."/>
            <person name="Goldberg J."/>
            <person name="Griggs A."/>
            <person name="Gujja S."/>
            <person name="Heiman D."/>
            <person name="Howarth C."/>
            <person name="Larson L."/>
            <person name="Lui A."/>
            <person name="MacDonald P.J.P."/>
            <person name="Montmayeur A."/>
            <person name="Murphy C."/>
            <person name="Neiman D."/>
            <person name="Pearson M."/>
            <person name="Priest M."/>
            <person name="Roberts A."/>
            <person name="Saif S."/>
            <person name="Shea T."/>
            <person name="Shenoy N."/>
            <person name="Sisk P."/>
            <person name="Stolte C."/>
            <person name="Sykes S."/>
            <person name="Wortman J."/>
            <person name="Nusbaum C."/>
            <person name="Birren B."/>
        </authorList>
    </citation>
    <scope>NUCLEOTIDE SEQUENCE [LARGE SCALE GENOMIC DNA]</scope>
    <source>
        <strain evidence="7 8">ACC2</strain>
    </source>
</reference>
<dbReference type="Gene3D" id="3.10.290.10">
    <property type="entry name" value="RNA-binding S4 domain"/>
    <property type="match status" value="1"/>
</dbReference>
<dbReference type="EC" id="5.4.99.-" evidence="4"/>
<dbReference type="InterPro" id="IPR020103">
    <property type="entry name" value="PsdUridine_synth_cat_dom_sf"/>
</dbReference>
<dbReference type="Proteomes" id="UP000018466">
    <property type="component" value="Unassembled WGS sequence"/>
</dbReference>
<keyword evidence="2 4" id="KW-0413">Isomerase</keyword>
<evidence type="ECO:0000256" key="2">
    <source>
        <dbReference type="ARBA" id="ARBA00023235"/>
    </source>
</evidence>
<dbReference type="EMBL" id="AGEL01000007">
    <property type="protein sequence ID" value="EHO16515.1"/>
    <property type="molecule type" value="Genomic_DNA"/>
</dbReference>
<accession>A0AA36Y4H9</accession>
<feature type="compositionally biased region" description="Basic and acidic residues" evidence="5">
    <location>
        <begin position="276"/>
        <end position="289"/>
    </location>
</feature>
<dbReference type="InterPro" id="IPR002942">
    <property type="entry name" value="S4_RNA-bd"/>
</dbReference>
<feature type="domain" description="RNA-binding S4" evidence="6">
    <location>
        <begin position="7"/>
        <end position="64"/>
    </location>
</feature>
<keyword evidence="8" id="KW-1185">Reference proteome</keyword>
<evidence type="ECO:0000256" key="5">
    <source>
        <dbReference type="SAM" id="MobiDB-lite"/>
    </source>
</evidence>
<keyword evidence="3" id="KW-0694">RNA-binding</keyword>
<dbReference type="PROSITE" id="PS01149">
    <property type="entry name" value="PSI_RSU"/>
    <property type="match status" value="1"/>
</dbReference>
<feature type="region of interest" description="Disordered" evidence="5">
    <location>
        <begin position="250"/>
        <end position="289"/>
    </location>
</feature>
<dbReference type="InterPro" id="IPR042092">
    <property type="entry name" value="PsdUridine_s_RsuA/RluB/E/F_cat"/>
</dbReference>
<dbReference type="AlphaFoldDB" id="A0AA36Y4H9"/>
<evidence type="ECO:0000313" key="8">
    <source>
        <dbReference type="Proteomes" id="UP000018466"/>
    </source>
</evidence>
<evidence type="ECO:0000256" key="3">
    <source>
        <dbReference type="PROSITE-ProRule" id="PRU00182"/>
    </source>
</evidence>
<dbReference type="InterPro" id="IPR036986">
    <property type="entry name" value="S4_RNA-bd_sf"/>
</dbReference>
<dbReference type="GO" id="GO:0120159">
    <property type="term" value="F:rRNA pseudouridine synthase activity"/>
    <property type="evidence" value="ECO:0007669"/>
    <property type="project" value="UniProtKB-ARBA"/>
</dbReference>
<evidence type="ECO:0000256" key="4">
    <source>
        <dbReference type="RuleBase" id="RU003887"/>
    </source>
</evidence>
<proteinExistence type="inferred from homology"/>
<dbReference type="InterPro" id="IPR018496">
    <property type="entry name" value="PsdUridine_synth_RsuA/RluB_CS"/>
</dbReference>
<dbReference type="SUPFAM" id="SSF55120">
    <property type="entry name" value="Pseudouridine synthase"/>
    <property type="match status" value="1"/>
</dbReference>
<dbReference type="Pfam" id="PF01479">
    <property type="entry name" value="S4"/>
    <property type="match status" value="1"/>
</dbReference>
<dbReference type="SMART" id="SM00363">
    <property type="entry name" value="S4"/>
    <property type="match status" value="1"/>
</dbReference>
<dbReference type="Pfam" id="PF00849">
    <property type="entry name" value="PseudoU_synth_2"/>
    <property type="match status" value="1"/>
</dbReference>
<dbReference type="GO" id="GO:0003723">
    <property type="term" value="F:RNA binding"/>
    <property type="evidence" value="ECO:0007669"/>
    <property type="project" value="UniProtKB-KW"/>
</dbReference>
<dbReference type="Gene3D" id="3.30.70.580">
    <property type="entry name" value="Pseudouridine synthase I, catalytic domain, N-terminal subdomain"/>
    <property type="match status" value="1"/>
</dbReference>
<dbReference type="GeneID" id="86940974"/>
<dbReference type="InterPro" id="IPR000748">
    <property type="entry name" value="PsdUridine_synth_RsuA/RluB/E/F"/>
</dbReference>
<dbReference type="SUPFAM" id="SSF55174">
    <property type="entry name" value="Alpha-L RNA-binding motif"/>
    <property type="match status" value="1"/>
</dbReference>
<dbReference type="FunFam" id="3.10.290.10:FF:000003">
    <property type="entry name" value="Pseudouridine synthase"/>
    <property type="match status" value="1"/>
</dbReference>
<protein>
    <recommendedName>
        <fullName evidence="4">Pseudouridine synthase</fullName>
        <ecNumber evidence="4">5.4.99.-</ecNumber>
    </recommendedName>
</protein>
<dbReference type="GO" id="GO:0000455">
    <property type="term" value="P:enzyme-directed rRNA pseudouridine synthesis"/>
    <property type="evidence" value="ECO:0007669"/>
    <property type="project" value="UniProtKB-ARBA"/>
</dbReference>
<dbReference type="InterPro" id="IPR020094">
    <property type="entry name" value="TruA/RsuA/RluB/E/F_N"/>
</dbReference>
<dbReference type="Gene3D" id="3.30.70.1560">
    <property type="entry name" value="Alpha-L RNA-binding motif"/>
    <property type="match status" value="1"/>
</dbReference>
<evidence type="ECO:0000256" key="1">
    <source>
        <dbReference type="ARBA" id="ARBA00008348"/>
    </source>
</evidence>
<name>A0AA36Y4H9_9FIRM</name>
<dbReference type="PANTHER" id="PTHR47683">
    <property type="entry name" value="PSEUDOURIDINE SYNTHASE FAMILY PROTEIN-RELATED"/>
    <property type="match status" value="1"/>
</dbReference>
<organism evidence="7 8">
    <name type="scientific">Stomatobaculum longum</name>
    <dbReference type="NCBI Taxonomy" id="796942"/>
    <lineage>
        <taxon>Bacteria</taxon>
        <taxon>Bacillati</taxon>
        <taxon>Bacillota</taxon>
        <taxon>Clostridia</taxon>
        <taxon>Lachnospirales</taxon>
        <taxon>Lachnospiraceae</taxon>
        <taxon>Stomatobaculum</taxon>
    </lineage>
</organism>
<dbReference type="CDD" id="cd00165">
    <property type="entry name" value="S4"/>
    <property type="match status" value="1"/>
</dbReference>
<sequence length="289" mass="32387">MNQSEGMRINKFLSAAGVCSRREADRLIAAGKVTVAGETAELGTLVSAGMEVKVNGRRVGAVEELASKKKVLLAVNKPVGVVCTTTDNDRAPNIVELIDYPERVYPIGRLDKDSEGLLLLTNQGELVNQILRCENGHEKEYIVRVDKALTPAFLEKLRRGVHLEELQVTTLPCKAEARDKTSFSIILKQGLNRQIRRMCEACGYHVISLKRIRIMNISLRNLHSGAFRNVTAAEQKTLLSLLEEKPKAFTGRSAKTARTEARRKKNYAARQKAYFQRRERDGGAWKREK</sequence>
<comment type="similarity">
    <text evidence="1 4">Belongs to the pseudouridine synthase RsuA family.</text>
</comment>
<dbReference type="NCBIfam" id="TIGR00093">
    <property type="entry name" value="pseudouridine synthase"/>
    <property type="match status" value="1"/>
</dbReference>
<gene>
    <name evidence="7" type="ORF">HMPREF9623_01214</name>
</gene>
<comment type="caution">
    <text evidence="7">The sequence shown here is derived from an EMBL/GenBank/DDBJ whole genome shotgun (WGS) entry which is preliminary data.</text>
</comment>
<dbReference type="RefSeq" id="WP_009533047.1">
    <property type="nucleotide sequence ID" value="NZ_CAJPPX010000027.1"/>
</dbReference>
<dbReference type="PANTHER" id="PTHR47683:SF2">
    <property type="entry name" value="RNA-BINDING S4 DOMAIN-CONTAINING PROTEIN"/>
    <property type="match status" value="1"/>
</dbReference>